<accession>A0A917LWI4</accession>
<keyword evidence="6" id="KW-1185">Reference proteome</keyword>
<evidence type="ECO:0000256" key="2">
    <source>
        <dbReference type="ARBA" id="ARBA00023125"/>
    </source>
</evidence>
<sequence length="309" mass="33010">MFTTCDATAGLAVFQEVFGLRATPAEADGPFYLSLSGAGEGPMRFGRMRLGGAAVLEAEHDPRVVRVGQVLNGTGGATGIRSRFPPRGPFLFSPGLLPGHWQDLDLLTVGLDVTAVEDHARQLLGVEAFHLEFTGTRPVSAVMARYWLSAVTHLHRGLLPNNEVMSNPLLRAEAVRSLTTALLHTFPSTFLAPPATDSPSPAPGGVRGAAAFIDAHLDEDLTVAQIAAASGLSIRGLQAAFRRELDTTPMAYLHAARLEAAHRDLQAGDPRTGVTVAAIVARWQIPHRGRFAAAYRRRYGQDPAATLRS</sequence>
<evidence type="ECO:0000313" key="6">
    <source>
        <dbReference type="Proteomes" id="UP000638848"/>
    </source>
</evidence>
<keyword evidence="2" id="KW-0238">DNA-binding</keyword>
<evidence type="ECO:0000259" key="4">
    <source>
        <dbReference type="PROSITE" id="PS01124"/>
    </source>
</evidence>
<dbReference type="PANTHER" id="PTHR46796">
    <property type="entry name" value="HTH-TYPE TRANSCRIPTIONAL ACTIVATOR RHAS-RELATED"/>
    <property type="match status" value="1"/>
</dbReference>
<dbReference type="InterPro" id="IPR009057">
    <property type="entry name" value="Homeodomain-like_sf"/>
</dbReference>
<comment type="caution">
    <text evidence="5">The sequence shown here is derived from an EMBL/GenBank/DDBJ whole genome shotgun (WGS) entry which is preliminary data.</text>
</comment>
<dbReference type="InterPro" id="IPR050204">
    <property type="entry name" value="AraC_XylS_family_regulators"/>
</dbReference>
<dbReference type="Proteomes" id="UP000638848">
    <property type="component" value="Unassembled WGS sequence"/>
</dbReference>
<dbReference type="SUPFAM" id="SSF46689">
    <property type="entry name" value="Homeodomain-like"/>
    <property type="match status" value="1"/>
</dbReference>
<dbReference type="PROSITE" id="PS01124">
    <property type="entry name" value="HTH_ARAC_FAMILY_2"/>
    <property type="match status" value="1"/>
</dbReference>
<name>A0A917LWI4_9MICC</name>
<reference evidence="5" key="1">
    <citation type="journal article" date="2014" name="Int. J. Syst. Evol. Microbiol.">
        <title>Complete genome sequence of Corynebacterium casei LMG S-19264T (=DSM 44701T), isolated from a smear-ripened cheese.</title>
        <authorList>
            <consortium name="US DOE Joint Genome Institute (JGI-PGF)"/>
            <person name="Walter F."/>
            <person name="Albersmeier A."/>
            <person name="Kalinowski J."/>
            <person name="Ruckert C."/>
        </authorList>
    </citation>
    <scope>NUCLEOTIDE SEQUENCE</scope>
    <source>
        <strain evidence="5">CGMCC 1.12187</strain>
    </source>
</reference>
<dbReference type="InterPro" id="IPR018060">
    <property type="entry name" value="HTH_AraC"/>
</dbReference>
<keyword evidence="3" id="KW-0804">Transcription</keyword>
<reference evidence="5" key="2">
    <citation type="submission" date="2020-09" db="EMBL/GenBank/DDBJ databases">
        <authorList>
            <person name="Sun Q."/>
            <person name="Zhou Y."/>
        </authorList>
    </citation>
    <scope>NUCLEOTIDE SEQUENCE</scope>
    <source>
        <strain evidence="5">CGMCC 1.12187</strain>
    </source>
</reference>
<feature type="domain" description="HTH araC/xylS-type" evidence="4">
    <location>
        <begin position="207"/>
        <end position="309"/>
    </location>
</feature>
<organism evidence="5 6">
    <name type="scientific">Kocuria dechangensis</name>
    <dbReference type="NCBI Taxonomy" id="1176249"/>
    <lineage>
        <taxon>Bacteria</taxon>
        <taxon>Bacillati</taxon>
        <taxon>Actinomycetota</taxon>
        <taxon>Actinomycetes</taxon>
        <taxon>Micrococcales</taxon>
        <taxon>Micrococcaceae</taxon>
        <taxon>Kocuria</taxon>
    </lineage>
</organism>
<dbReference type="AlphaFoldDB" id="A0A917LWI4"/>
<evidence type="ECO:0000256" key="1">
    <source>
        <dbReference type="ARBA" id="ARBA00023015"/>
    </source>
</evidence>
<evidence type="ECO:0000256" key="3">
    <source>
        <dbReference type="ARBA" id="ARBA00023163"/>
    </source>
</evidence>
<dbReference type="GO" id="GO:0003700">
    <property type="term" value="F:DNA-binding transcription factor activity"/>
    <property type="evidence" value="ECO:0007669"/>
    <property type="project" value="InterPro"/>
</dbReference>
<dbReference type="Gene3D" id="1.10.10.60">
    <property type="entry name" value="Homeodomain-like"/>
    <property type="match status" value="1"/>
</dbReference>
<dbReference type="Pfam" id="PF12833">
    <property type="entry name" value="HTH_18"/>
    <property type="match status" value="1"/>
</dbReference>
<dbReference type="PANTHER" id="PTHR46796:SF12">
    <property type="entry name" value="HTH-TYPE DNA-BINDING TRANSCRIPTIONAL ACTIVATOR EUTR"/>
    <property type="match status" value="1"/>
</dbReference>
<dbReference type="GO" id="GO:0043565">
    <property type="term" value="F:sequence-specific DNA binding"/>
    <property type="evidence" value="ECO:0007669"/>
    <property type="project" value="InterPro"/>
</dbReference>
<evidence type="ECO:0000313" key="5">
    <source>
        <dbReference type="EMBL" id="GGG59871.1"/>
    </source>
</evidence>
<keyword evidence="1" id="KW-0805">Transcription regulation</keyword>
<protein>
    <recommendedName>
        <fullName evidence="4">HTH araC/xylS-type domain-containing protein</fullName>
    </recommendedName>
</protein>
<gene>
    <name evidence="5" type="ORF">GCM10011374_23380</name>
</gene>
<dbReference type="SMART" id="SM00342">
    <property type="entry name" value="HTH_ARAC"/>
    <property type="match status" value="1"/>
</dbReference>
<proteinExistence type="predicted"/>
<dbReference type="EMBL" id="BMEQ01000012">
    <property type="protein sequence ID" value="GGG59871.1"/>
    <property type="molecule type" value="Genomic_DNA"/>
</dbReference>